<dbReference type="PANTHER" id="PTHR42976">
    <property type="entry name" value="BIFUNCTIONAL CHITINASE/LYSOZYME-RELATED"/>
    <property type="match status" value="1"/>
</dbReference>
<protein>
    <submittedName>
        <fullName evidence="1">Putative bifunctional chitinase/lysozyme</fullName>
    </submittedName>
</protein>
<reference evidence="1" key="1">
    <citation type="submission" date="2019-05" db="EMBL/GenBank/DDBJ databases">
        <authorList>
            <person name="Naeem R."/>
            <person name="Antony C."/>
            <person name="Guan Q."/>
        </authorList>
    </citation>
    <scope>NUCLEOTIDE SEQUENCE</scope>
    <source>
        <strain evidence="1">2</strain>
    </source>
</reference>
<dbReference type="InterPro" id="IPR017853">
    <property type="entry name" value="GH"/>
</dbReference>
<accession>A0A653EF87</accession>
<proteinExistence type="predicted"/>
<dbReference type="SUPFAM" id="SSF51445">
    <property type="entry name" value="(Trans)glycosidases"/>
    <property type="match status" value="1"/>
</dbReference>
<dbReference type="AlphaFoldDB" id="A0A653EF87"/>
<evidence type="ECO:0000313" key="1">
    <source>
        <dbReference type="EMBL" id="VTO95520.1"/>
    </source>
</evidence>
<dbReference type="InterPro" id="IPR052750">
    <property type="entry name" value="GH18_Chitinase"/>
</dbReference>
<name>A0A653EF87_9MYCO</name>
<gene>
    <name evidence="1" type="primary">chiA</name>
    <name evidence="1" type="ORF">BIN_B_01000</name>
</gene>
<dbReference type="Gene3D" id="3.20.20.80">
    <property type="entry name" value="Glycosidases"/>
    <property type="match status" value="1"/>
</dbReference>
<dbReference type="EMBL" id="LR589067">
    <property type="protein sequence ID" value="VTO95520.1"/>
    <property type="molecule type" value="Genomic_DNA"/>
</dbReference>
<sequence>MLPTALTADGMRVVTNAIANGVDIAHVNIMAMDYFDPSLPYEGKMGDYAIQAATAVHDQLVPLYPSKTDAEIWAMVDVTPMIGVNDHTVEVFTLADAQKLTTFAEEKGLGGLHMWSINRDYPGPVGTLSNTSSGVSQDAWAYSHIFGEFDD</sequence>
<organism evidence="1">
    <name type="scientific">Mycobacterium riyadhense</name>
    <dbReference type="NCBI Taxonomy" id="486698"/>
    <lineage>
        <taxon>Bacteria</taxon>
        <taxon>Bacillati</taxon>
        <taxon>Actinomycetota</taxon>
        <taxon>Actinomycetes</taxon>
        <taxon>Mycobacteriales</taxon>
        <taxon>Mycobacteriaceae</taxon>
        <taxon>Mycobacterium</taxon>
    </lineage>
</organism>
<dbReference type="PANTHER" id="PTHR42976:SF1">
    <property type="entry name" value="GH18 DOMAIN-CONTAINING PROTEIN-RELATED"/>
    <property type="match status" value="1"/>
</dbReference>